<protein>
    <submittedName>
        <fullName evidence="5">Intein</fullName>
    </submittedName>
</protein>
<dbReference type="EMBL" id="PYGA01000010">
    <property type="protein sequence ID" value="PSK96775.1"/>
    <property type="molecule type" value="Genomic_DNA"/>
</dbReference>
<reference evidence="5 6" key="1">
    <citation type="submission" date="2018-03" db="EMBL/GenBank/DDBJ databases">
        <title>Genomic Encyclopedia of Archaeal and Bacterial Type Strains, Phase II (KMG-II): from individual species to whole genera.</title>
        <authorList>
            <person name="Goeker M."/>
        </authorList>
    </citation>
    <scope>NUCLEOTIDE SEQUENCE [LARGE SCALE GENOMIC DNA]</scope>
    <source>
        <strain evidence="5 6">DSM 45312</strain>
    </source>
</reference>
<dbReference type="OrthoDB" id="582519at2"/>
<dbReference type="InterPro" id="IPR006141">
    <property type="entry name" value="Intein_N"/>
</dbReference>
<dbReference type="Proteomes" id="UP000240542">
    <property type="component" value="Unassembled WGS sequence"/>
</dbReference>
<dbReference type="Pfam" id="PF07591">
    <property type="entry name" value="PT-HINT"/>
    <property type="match status" value="1"/>
</dbReference>
<dbReference type="SMART" id="SM00306">
    <property type="entry name" value="HintN"/>
    <property type="match status" value="1"/>
</dbReference>
<feature type="region of interest" description="Disordered" evidence="2">
    <location>
        <begin position="227"/>
        <end position="255"/>
    </location>
</feature>
<sequence>MRWVWRGESGAGAIEYGALVVLAGVIVAALIGAGLPTAVTPAVSAAVCELYTAEHCKPENGGPGDSTDPDGGNGDPDGGNGDPDGGNGDPDGGTGDPDGGNGDPGGEPEEAGADPALDKEIEDAQKEYDELKKEHDKQEREAGNIDKELMDLLKELIGWNDAKKCFTEGDILACLETALTAIPWGKALKFVSKIPKAYKLFDKWRKGSKAYDKIKGQLDKQKKKLDDLKKKKKEKEKDKTSCPLPNADNRNTPNSFLPGTPVLLADGSTLPIADIEVGDRVYAFDPRTGEEGPRPVAGLIKGTGKKTLVTLTVTDAEGATGSVTATAEHPFWVPGSAQWVDAADLDPGTTLRTSSGAWARVTGTDVREVADQRVHNLDVAGIDTYFVSPADSAVLVHNDDCQPAQFDDVGEKYVKDKHVEGGKNVTPDKSVFGKDQDLDDLVEKANKVEAKGPNKDGNYERDVDAGRIIGRKSQESGGASTTRYRVVQDKYGAVITMHPL</sequence>
<dbReference type="InterPro" id="IPR003587">
    <property type="entry name" value="Hint_dom_N"/>
</dbReference>
<dbReference type="CDD" id="cd00081">
    <property type="entry name" value="Hint"/>
    <property type="match status" value="1"/>
</dbReference>
<dbReference type="SUPFAM" id="SSF51294">
    <property type="entry name" value="Hedgehog/intein (Hint) domain"/>
    <property type="match status" value="1"/>
</dbReference>
<evidence type="ECO:0000259" key="4">
    <source>
        <dbReference type="SMART" id="SM00306"/>
    </source>
</evidence>
<gene>
    <name evidence="5" type="ORF">CLV63_11072</name>
</gene>
<evidence type="ECO:0000313" key="5">
    <source>
        <dbReference type="EMBL" id="PSK96775.1"/>
    </source>
</evidence>
<keyword evidence="1" id="KW-0175">Coiled coil</keyword>
<dbReference type="GO" id="GO:0016539">
    <property type="term" value="P:intein-mediated protein splicing"/>
    <property type="evidence" value="ECO:0007669"/>
    <property type="project" value="InterPro"/>
</dbReference>
<feature type="region of interest" description="Disordered" evidence="2">
    <location>
        <begin position="56"/>
        <end position="113"/>
    </location>
</feature>
<accession>A0A2P8DHT7</accession>
<organism evidence="5 6">
    <name type="scientific">Murinocardiopsis flavida</name>
    <dbReference type="NCBI Taxonomy" id="645275"/>
    <lineage>
        <taxon>Bacteria</taxon>
        <taxon>Bacillati</taxon>
        <taxon>Actinomycetota</taxon>
        <taxon>Actinomycetes</taxon>
        <taxon>Streptosporangiales</taxon>
        <taxon>Nocardiopsidaceae</taxon>
        <taxon>Murinocardiopsis</taxon>
    </lineage>
</organism>
<feature type="domain" description="Hint" evidence="4">
    <location>
        <begin position="253"/>
        <end position="355"/>
    </location>
</feature>
<evidence type="ECO:0000256" key="3">
    <source>
        <dbReference type="SAM" id="Phobius"/>
    </source>
</evidence>
<keyword evidence="3" id="KW-0812">Transmembrane</keyword>
<keyword evidence="3" id="KW-0472">Membrane</keyword>
<feature type="compositionally biased region" description="Basic and acidic residues" evidence="2">
    <location>
        <begin position="227"/>
        <end position="240"/>
    </location>
</feature>
<name>A0A2P8DHT7_9ACTN</name>
<dbReference type="AlphaFoldDB" id="A0A2P8DHT7"/>
<evidence type="ECO:0000256" key="1">
    <source>
        <dbReference type="SAM" id="Coils"/>
    </source>
</evidence>
<feature type="compositionally biased region" description="Gly residues" evidence="2">
    <location>
        <begin position="71"/>
        <end position="105"/>
    </location>
</feature>
<feature type="transmembrane region" description="Helical" evidence="3">
    <location>
        <begin position="12"/>
        <end position="35"/>
    </location>
</feature>
<dbReference type="RefSeq" id="WP_106583671.1">
    <property type="nucleotide sequence ID" value="NZ_PYGA01000010.1"/>
</dbReference>
<evidence type="ECO:0000313" key="6">
    <source>
        <dbReference type="Proteomes" id="UP000240542"/>
    </source>
</evidence>
<comment type="caution">
    <text evidence="5">The sequence shown here is derived from an EMBL/GenBank/DDBJ whole genome shotgun (WGS) entry which is preliminary data.</text>
</comment>
<feature type="coiled-coil region" evidence="1">
    <location>
        <begin position="114"/>
        <end position="155"/>
    </location>
</feature>
<keyword evidence="3" id="KW-1133">Transmembrane helix</keyword>
<evidence type="ECO:0000256" key="2">
    <source>
        <dbReference type="SAM" id="MobiDB-lite"/>
    </source>
</evidence>
<keyword evidence="6" id="KW-1185">Reference proteome</keyword>
<dbReference type="Gene3D" id="2.170.16.10">
    <property type="entry name" value="Hedgehog/Intein (Hint) domain"/>
    <property type="match status" value="1"/>
</dbReference>
<dbReference type="PROSITE" id="PS50817">
    <property type="entry name" value="INTEIN_N_TER"/>
    <property type="match status" value="1"/>
</dbReference>
<proteinExistence type="predicted"/>
<dbReference type="InterPro" id="IPR036844">
    <property type="entry name" value="Hint_dom_sf"/>
</dbReference>